<reference evidence="2" key="1">
    <citation type="journal article" date="2009" name="PLoS Genet.">
        <title>Sequencing, mapping, and analysis of 27,455 maize full-length cDNAs.</title>
        <authorList>
            <person name="Soderlund C."/>
            <person name="Descour A."/>
            <person name="Kudrna D."/>
            <person name="Bomhoff M."/>
            <person name="Boyd L."/>
            <person name="Currie J."/>
            <person name="Angelova A."/>
            <person name="Collura K."/>
            <person name="Wissotski M."/>
            <person name="Ashley E."/>
            <person name="Morrow D."/>
            <person name="Fernandes J."/>
            <person name="Walbot V."/>
            <person name="Yu Y."/>
        </authorList>
    </citation>
    <scope>NUCLEOTIDE SEQUENCE</scope>
    <source>
        <strain evidence="2">B73</strain>
    </source>
</reference>
<name>B4FK61_MAIZE</name>
<keyword evidence="1" id="KW-0175">Coiled coil</keyword>
<dbReference type="AlphaFoldDB" id="B4FK61"/>
<dbReference type="EMBL" id="BT037499">
    <property type="protein sequence ID" value="ACF82504.1"/>
    <property type="molecule type" value="mRNA"/>
</dbReference>
<accession>B4FK61</accession>
<protein>
    <submittedName>
        <fullName evidence="2">Uncharacterized protein</fullName>
    </submittedName>
</protein>
<feature type="coiled-coil region" evidence="1">
    <location>
        <begin position="3"/>
        <end position="83"/>
    </location>
</feature>
<dbReference type="ExpressionAtlas" id="B4FK61">
    <property type="expression patterns" value="baseline and differential"/>
</dbReference>
<sequence>MVQESLSRELQIERDKNKSLTERFEDVERQLELAIKEQEATVELFAEERKCHDQEVENLKRKLTEASSTIQDLMEQLNAARNCCKR</sequence>
<proteinExistence type="evidence at transcript level"/>
<evidence type="ECO:0000256" key="1">
    <source>
        <dbReference type="SAM" id="Coils"/>
    </source>
</evidence>
<organism evidence="2">
    <name type="scientific">Zea mays</name>
    <name type="common">Maize</name>
    <dbReference type="NCBI Taxonomy" id="4577"/>
    <lineage>
        <taxon>Eukaryota</taxon>
        <taxon>Viridiplantae</taxon>
        <taxon>Streptophyta</taxon>
        <taxon>Embryophyta</taxon>
        <taxon>Tracheophyta</taxon>
        <taxon>Spermatophyta</taxon>
        <taxon>Magnoliopsida</taxon>
        <taxon>Liliopsida</taxon>
        <taxon>Poales</taxon>
        <taxon>Poaceae</taxon>
        <taxon>PACMAD clade</taxon>
        <taxon>Panicoideae</taxon>
        <taxon>Andropogonodae</taxon>
        <taxon>Andropogoneae</taxon>
        <taxon>Tripsacinae</taxon>
        <taxon>Zea</taxon>
    </lineage>
</organism>
<evidence type="ECO:0000313" key="2">
    <source>
        <dbReference type="EMBL" id="ACF82504.1"/>
    </source>
</evidence>